<dbReference type="GO" id="GO:0097367">
    <property type="term" value="F:carbohydrate derivative binding"/>
    <property type="evidence" value="ECO:0007669"/>
    <property type="project" value="InterPro"/>
</dbReference>
<comment type="subcellular location">
    <subcellularLocation>
        <location evidence="3">Cytoplasm</location>
    </subcellularLocation>
</comment>
<evidence type="ECO:0000256" key="9">
    <source>
        <dbReference type="ARBA" id="ARBA00023235"/>
    </source>
</evidence>
<dbReference type="PANTHER" id="PTHR30390:SF6">
    <property type="entry name" value="DNAA INITIATOR-ASSOCIATING PROTEIN DIAA"/>
    <property type="match status" value="1"/>
</dbReference>
<sequence length="198" mass="21020">MMMEEAMELDELVDRCLAEHLETIDLLRADLSIAVVEVGRTLAEGLAAGGTVFWCGNGGSASDSQHIAAELVGRFRESRRPLRSISLNTDTSVLTCIGNDFGYDDVFSRQVEALGRPGDILVGISTSGRSPNVNGAFRAARRLGVTTIGLLGKGGGEAVDIVDHAVVVPSASTARIQESHILIGHMFCEIIEQELGLA</sequence>
<dbReference type="Pfam" id="PF13580">
    <property type="entry name" value="SIS_2"/>
    <property type="match status" value="1"/>
</dbReference>
<dbReference type="PROSITE" id="PS51464">
    <property type="entry name" value="SIS"/>
    <property type="match status" value="1"/>
</dbReference>
<reference evidence="12" key="1">
    <citation type="submission" date="2018-05" db="EMBL/GenBank/DDBJ databases">
        <authorList>
            <person name="Lanie J.A."/>
            <person name="Ng W.-L."/>
            <person name="Kazmierczak K.M."/>
            <person name="Andrzejewski T.M."/>
            <person name="Davidsen T.M."/>
            <person name="Wayne K.J."/>
            <person name="Tettelin H."/>
            <person name="Glass J.I."/>
            <person name="Rusch D."/>
            <person name="Podicherti R."/>
            <person name="Tsui H.-C.T."/>
            <person name="Winkler M.E."/>
        </authorList>
    </citation>
    <scope>NUCLEOTIDE SEQUENCE</scope>
</reference>
<organism evidence="12">
    <name type="scientific">marine metagenome</name>
    <dbReference type="NCBI Taxonomy" id="408172"/>
    <lineage>
        <taxon>unclassified sequences</taxon>
        <taxon>metagenomes</taxon>
        <taxon>ecological metagenomes</taxon>
    </lineage>
</organism>
<evidence type="ECO:0000256" key="5">
    <source>
        <dbReference type="ARBA" id="ARBA00012580"/>
    </source>
</evidence>
<dbReference type="GO" id="GO:0008968">
    <property type="term" value="F:D-sedoheptulose 7-phosphate isomerase activity"/>
    <property type="evidence" value="ECO:0007669"/>
    <property type="project" value="InterPro"/>
</dbReference>
<dbReference type="EC" id="5.3.1.28" evidence="5"/>
<comment type="cofactor">
    <cofactor evidence="2">
        <name>Zn(2+)</name>
        <dbReference type="ChEBI" id="CHEBI:29105"/>
    </cofactor>
</comment>
<dbReference type="HAMAP" id="MF_00067">
    <property type="entry name" value="GmhA"/>
    <property type="match status" value="1"/>
</dbReference>
<dbReference type="GO" id="GO:0005737">
    <property type="term" value="C:cytoplasm"/>
    <property type="evidence" value="ECO:0007669"/>
    <property type="project" value="UniProtKB-SubCell"/>
</dbReference>
<dbReference type="EMBL" id="UINC01009021">
    <property type="protein sequence ID" value="SVA40533.1"/>
    <property type="molecule type" value="Genomic_DNA"/>
</dbReference>
<dbReference type="InterPro" id="IPR004515">
    <property type="entry name" value="Phosphoheptose_Isoase"/>
</dbReference>
<evidence type="ECO:0000256" key="3">
    <source>
        <dbReference type="ARBA" id="ARBA00004496"/>
    </source>
</evidence>
<dbReference type="PANTHER" id="PTHR30390">
    <property type="entry name" value="SEDOHEPTULOSE 7-PHOSPHATE ISOMERASE / DNAA INITIATOR-ASSOCIATING FACTOR FOR REPLICATION INITIATION"/>
    <property type="match status" value="1"/>
</dbReference>
<evidence type="ECO:0000256" key="7">
    <source>
        <dbReference type="ARBA" id="ARBA00022723"/>
    </source>
</evidence>
<evidence type="ECO:0000256" key="2">
    <source>
        <dbReference type="ARBA" id="ARBA00001947"/>
    </source>
</evidence>
<protein>
    <recommendedName>
        <fullName evidence="5">D-sedoheptulose-7-phosphate isomerase</fullName>
        <ecNumber evidence="5">5.3.1.28</ecNumber>
    </recommendedName>
</protein>
<evidence type="ECO:0000256" key="10">
    <source>
        <dbReference type="ARBA" id="ARBA00023277"/>
    </source>
</evidence>
<dbReference type="AlphaFoldDB" id="A0A381VM53"/>
<evidence type="ECO:0000256" key="4">
    <source>
        <dbReference type="ARBA" id="ARBA00009894"/>
    </source>
</evidence>
<accession>A0A381VM53</accession>
<comment type="catalytic activity">
    <reaction evidence="1">
        <text>2 D-sedoheptulose 7-phosphate = D-glycero-alpha-D-manno-heptose 7-phosphate + D-glycero-beta-D-manno-heptose 7-phosphate</text>
        <dbReference type="Rhea" id="RHEA:27489"/>
        <dbReference type="ChEBI" id="CHEBI:57483"/>
        <dbReference type="ChEBI" id="CHEBI:60203"/>
        <dbReference type="ChEBI" id="CHEBI:60204"/>
        <dbReference type="EC" id="5.3.1.28"/>
    </reaction>
</comment>
<dbReference type="InterPro" id="IPR046348">
    <property type="entry name" value="SIS_dom_sf"/>
</dbReference>
<evidence type="ECO:0000256" key="6">
    <source>
        <dbReference type="ARBA" id="ARBA00022490"/>
    </source>
</evidence>
<dbReference type="InterPro" id="IPR035461">
    <property type="entry name" value="GmhA/DiaA"/>
</dbReference>
<evidence type="ECO:0000259" key="11">
    <source>
        <dbReference type="PROSITE" id="PS51464"/>
    </source>
</evidence>
<evidence type="ECO:0000256" key="8">
    <source>
        <dbReference type="ARBA" id="ARBA00022833"/>
    </source>
</evidence>
<dbReference type="GO" id="GO:0046872">
    <property type="term" value="F:metal ion binding"/>
    <property type="evidence" value="ECO:0007669"/>
    <property type="project" value="UniProtKB-KW"/>
</dbReference>
<dbReference type="InterPro" id="IPR001347">
    <property type="entry name" value="SIS_dom"/>
</dbReference>
<feature type="domain" description="SIS" evidence="11">
    <location>
        <begin position="42"/>
        <end position="198"/>
    </location>
</feature>
<gene>
    <name evidence="12" type="ORF">METZ01_LOCUS93387</name>
</gene>
<dbReference type="SUPFAM" id="SSF53697">
    <property type="entry name" value="SIS domain"/>
    <property type="match status" value="1"/>
</dbReference>
<comment type="similarity">
    <text evidence="4">Belongs to the SIS family. GmhA subfamily.</text>
</comment>
<keyword evidence="6" id="KW-0963">Cytoplasm</keyword>
<evidence type="ECO:0000313" key="12">
    <source>
        <dbReference type="EMBL" id="SVA40533.1"/>
    </source>
</evidence>
<dbReference type="InterPro" id="IPR050099">
    <property type="entry name" value="SIS_GmhA/DiaA_subfam"/>
</dbReference>
<keyword evidence="9" id="KW-0413">Isomerase</keyword>
<name>A0A381VM53_9ZZZZ</name>
<keyword evidence="10" id="KW-0119">Carbohydrate metabolism</keyword>
<evidence type="ECO:0000256" key="1">
    <source>
        <dbReference type="ARBA" id="ARBA00000348"/>
    </source>
</evidence>
<keyword evidence="7" id="KW-0479">Metal-binding</keyword>
<dbReference type="GO" id="GO:1901135">
    <property type="term" value="P:carbohydrate derivative metabolic process"/>
    <property type="evidence" value="ECO:0007669"/>
    <property type="project" value="InterPro"/>
</dbReference>
<keyword evidence="8" id="KW-0862">Zinc</keyword>
<proteinExistence type="inferred from homology"/>
<dbReference type="Gene3D" id="3.40.50.10490">
    <property type="entry name" value="Glucose-6-phosphate isomerase like protein, domain 1"/>
    <property type="match status" value="1"/>
</dbReference>
<dbReference type="CDD" id="cd05006">
    <property type="entry name" value="SIS_GmhA"/>
    <property type="match status" value="1"/>
</dbReference>